<gene>
    <name evidence="2" type="ORF">EDD60_13134</name>
</gene>
<organism evidence="2 3">
    <name type="scientific">Longibaculum muris</name>
    <dbReference type="NCBI Taxonomy" id="1796628"/>
    <lineage>
        <taxon>Bacteria</taxon>
        <taxon>Bacillati</taxon>
        <taxon>Bacillota</taxon>
        <taxon>Erysipelotrichia</taxon>
        <taxon>Erysipelotrichales</taxon>
        <taxon>Coprobacillaceae</taxon>
        <taxon>Longibaculum</taxon>
    </lineage>
</organism>
<feature type="transmembrane region" description="Helical" evidence="1">
    <location>
        <begin position="34"/>
        <end position="57"/>
    </location>
</feature>
<dbReference type="GeneID" id="98916682"/>
<evidence type="ECO:0000313" key="2">
    <source>
        <dbReference type="EMBL" id="TCV91539.1"/>
    </source>
</evidence>
<reference evidence="2 3" key="1">
    <citation type="submission" date="2019-03" db="EMBL/GenBank/DDBJ databases">
        <title>Genomic Encyclopedia of Type Strains, Phase IV (KMG-IV): sequencing the most valuable type-strain genomes for metagenomic binning, comparative biology and taxonomic classification.</title>
        <authorList>
            <person name="Goeker M."/>
        </authorList>
    </citation>
    <scope>NUCLEOTIDE SEQUENCE [LARGE SCALE GENOMIC DNA]</scope>
    <source>
        <strain evidence="2 3">DSM 29487</strain>
    </source>
</reference>
<keyword evidence="1" id="KW-0812">Transmembrane</keyword>
<dbReference type="EMBL" id="SMCQ01000031">
    <property type="protein sequence ID" value="TCV91539.1"/>
    <property type="molecule type" value="Genomic_DNA"/>
</dbReference>
<dbReference type="Proteomes" id="UP000295515">
    <property type="component" value="Unassembled WGS sequence"/>
</dbReference>
<comment type="caution">
    <text evidence="2">The sequence shown here is derived from an EMBL/GenBank/DDBJ whole genome shotgun (WGS) entry which is preliminary data.</text>
</comment>
<proteinExistence type="predicted"/>
<accession>A0A4V2W3D6</accession>
<name>A0A4V2W3D6_9FIRM</name>
<feature type="transmembrane region" description="Helical" evidence="1">
    <location>
        <begin position="9"/>
        <end position="28"/>
    </location>
</feature>
<sequence>MDNQKTRKVIIMSLAGLLIGSLLFIFGISLQGNLWPLITNYLIAMAMYVCSFLAVYNNNRQDPQPIYKYIMVLSVFIGLIVTITALSNIL</sequence>
<feature type="transmembrane region" description="Helical" evidence="1">
    <location>
        <begin position="69"/>
        <end position="89"/>
    </location>
</feature>
<evidence type="ECO:0000313" key="3">
    <source>
        <dbReference type="Proteomes" id="UP000295515"/>
    </source>
</evidence>
<keyword evidence="1" id="KW-0472">Membrane</keyword>
<evidence type="ECO:0000256" key="1">
    <source>
        <dbReference type="SAM" id="Phobius"/>
    </source>
</evidence>
<keyword evidence="1" id="KW-1133">Transmembrane helix</keyword>
<dbReference type="RefSeq" id="WP_066450657.1">
    <property type="nucleotide sequence ID" value="NZ_JADMQS010000001.1"/>
</dbReference>
<dbReference type="AlphaFoldDB" id="A0A4V2W3D6"/>
<protein>
    <submittedName>
        <fullName evidence="2">Uncharacterized protein</fullName>
    </submittedName>
</protein>
<keyword evidence="3" id="KW-1185">Reference proteome</keyword>